<keyword evidence="1" id="KW-0812">Transmembrane</keyword>
<dbReference type="InterPro" id="IPR007383">
    <property type="entry name" value="DUF445"/>
</dbReference>
<comment type="caution">
    <text evidence="2">The sequence shown here is derived from an EMBL/GenBank/DDBJ whole genome shotgun (WGS) entry which is preliminary data.</text>
</comment>
<dbReference type="EMBL" id="JAUSUE010000001">
    <property type="protein sequence ID" value="MDQ0202433.1"/>
    <property type="molecule type" value="Genomic_DNA"/>
</dbReference>
<proteinExistence type="predicted"/>
<dbReference type="Pfam" id="PF04286">
    <property type="entry name" value="DUF445"/>
    <property type="match status" value="1"/>
</dbReference>
<accession>A0ABT9Y3N2</accession>
<keyword evidence="1" id="KW-1133">Transmembrane helix</keyword>
<evidence type="ECO:0000313" key="3">
    <source>
        <dbReference type="Proteomes" id="UP001239167"/>
    </source>
</evidence>
<evidence type="ECO:0000256" key="1">
    <source>
        <dbReference type="SAM" id="Phobius"/>
    </source>
</evidence>
<keyword evidence="3" id="KW-1185">Reference proteome</keyword>
<protein>
    <submittedName>
        <fullName evidence="2">Uncharacterized membrane-anchored protein YjiN (DUF445 family)</fullName>
    </submittedName>
</protein>
<evidence type="ECO:0000313" key="2">
    <source>
        <dbReference type="EMBL" id="MDQ0202433.1"/>
    </source>
</evidence>
<feature type="transmembrane region" description="Helical" evidence="1">
    <location>
        <begin position="394"/>
        <end position="414"/>
    </location>
</feature>
<name>A0ABT9Y3N2_9FIRM</name>
<organism evidence="2 3">
    <name type="scientific">Pectinatus haikarae</name>
    <dbReference type="NCBI Taxonomy" id="349096"/>
    <lineage>
        <taxon>Bacteria</taxon>
        <taxon>Bacillati</taxon>
        <taxon>Bacillota</taxon>
        <taxon>Negativicutes</taxon>
        <taxon>Selenomonadales</taxon>
        <taxon>Selenomonadaceae</taxon>
        <taxon>Pectinatus</taxon>
    </lineage>
</organism>
<dbReference type="PANTHER" id="PTHR38442:SF1">
    <property type="entry name" value="INNER MEMBRANE PROTEIN"/>
    <property type="match status" value="1"/>
</dbReference>
<sequence length="419" mass="47422">MHKFNRADKTLLAAACFFVIALLIKVRYPGVIAKGFLFCVEAALVGGIADWFAVSALFKKPLGIPWHTAILTKRRQAFTEATIRLVQKQFFAKKIIFQRIKMLNAPEKIIQWLDSAEQKKIFAEKTAFVIFQKAAQLDIGITADKLALFLDSNMGVVLSIDKYCNKWLEGNEWKKLFIKNLASFAEEKFSDDAGLVYIEKALEQFENEKLKSGTSSFWLSLGGILDVINNEECAKLIQKKLLVLSEQLSDEQSRVYKDIMSVVDKSVKEMITEKAWKETIAVFQKKILDAGMTEKLVLAYMNDIKGQLSDPSRNTELKKSVTMLAAEEIEKCFAVIHNNKNMRELIDSLINDMLNRSALQAQSMVGDIVRRALNNMSDEQLNDIVHSKINVDLIWIRMNGSIVGGGIGFLLFVFMEVIK</sequence>
<gene>
    <name evidence="2" type="ORF">J2S01_000118</name>
</gene>
<dbReference type="Proteomes" id="UP001239167">
    <property type="component" value="Unassembled WGS sequence"/>
</dbReference>
<keyword evidence="1" id="KW-0472">Membrane</keyword>
<reference evidence="2 3" key="1">
    <citation type="submission" date="2023-07" db="EMBL/GenBank/DDBJ databases">
        <title>Genomic Encyclopedia of Type Strains, Phase IV (KMG-IV): sequencing the most valuable type-strain genomes for metagenomic binning, comparative biology and taxonomic classification.</title>
        <authorList>
            <person name="Goeker M."/>
        </authorList>
    </citation>
    <scope>NUCLEOTIDE SEQUENCE [LARGE SCALE GENOMIC DNA]</scope>
    <source>
        <strain evidence="2 3">DSM 16980</strain>
    </source>
</reference>
<dbReference type="PANTHER" id="PTHR38442">
    <property type="entry name" value="INNER MEMBRANE PROTEIN-RELATED"/>
    <property type="match status" value="1"/>
</dbReference>
<dbReference type="RefSeq" id="WP_196605829.1">
    <property type="nucleotide sequence ID" value="NZ_CP116940.1"/>
</dbReference>